<dbReference type="InterPro" id="IPR013022">
    <property type="entry name" value="Xyl_isomerase-like_TIM-brl"/>
</dbReference>
<evidence type="ECO:0000256" key="2">
    <source>
        <dbReference type="SAM" id="SignalP"/>
    </source>
</evidence>
<dbReference type="InterPro" id="IPR050417">
    <property type="entry name" value="Sugar_Epim/Isomerase"/>
</dbReference>
<dbReference type="InterPro" id="IPR006311">
    <property type="entry name" value="TAT_signal"/>
</dbReference>
<evidence type="ECO:0000313" key="5">
    <source>
        <dbReference type="Proteomes" id="UP000199391"/>
    </source>
</evidence>
<feature type="domain" description="Xylose isomerase-like TIM barrel" evidence="3">
    <location>
        <begin position="102"/>
        <end position="313"/>
    </location>
</feature>
<dbReference type="EMBL" id="FPBO01000004">
    <property type="protein sequence ID" value="SFU54292.1"/>
    <property type="molecule type" value="Genomic_DNA"/>
</dbReference>
<dbReference type="SUPFAM" id="SSF51658">
    <property type="entry name" value="Xylose isomerase-like"/>
    <property type="match status" value="1"/>
</dbReference>
<dbReference type="PANTHER" id="PTHR43489:SF3">
    <property type="entry name" value="XYLOSE ISOMERASE DOMAIN PROTEIN TIM BARREL"/>
    <property type="match status" value="1"/>
</dbReference>
<feature type="signal peptide" evidence="2">
    <location>
        <begin position="1"/>
        <end position="41"/>
    </location>
</feature>
<organism evidence="4 5">
    <name type="scientific">Pseudoduganella namucuonensis</name>
    <dbReference type="NCBI Taxonomy" id="1035707"/>
    <lineage>
        <taxon>Bacteria</taxon>
        <taxon>Pseudomonadati</taxon>
        <taxon>Pseudomonadota</taxon>
        <taxon>Betaproteobacteria</taxon>
        <taxon>Burkholderiales</taxon>
        <taxon>Oxalobacteraceae</taxon>
        <taxon>Telluria group</taxon>
        <taxon>Pseudoduganella</taxon>
    </lineage>
</organism>
<dbReference type="AlphaFoldDB" id="A0A1I7H0Y1"/>
<feature type="chain" id="PRO_5011505377" evidence="2">
    <location>
        <begin position="42"/>
        <end position="330"/>
    </location>
</feature>
<evidence type="ECO:0000256" key="1">
    <source>
        <dbReference type="ARBA" id="ARBA00023235"/>
    </source>
</evidence>
<keyword evidence="1 4" id="KW-0413">Isomerase</keyword>
<sequence>MLKESNHMRVEPSSAGRRRILKQLAALAVMADAASLAPAMAQSTAQAQAPAYPAFPPLTGRLRQGLTPHLFNAGMEDTCRMAAALGIQGLDFASDPADWPTLKRHGLIVSVLRVDYGGGSSKPGRASAGPPGWNAIGTPDRDGVFEAALRERIDAASANGIPNIIVTCGERGALGYEEGKSNAIAFLQRVRAHAEARGVTLVMENINSGHLGGPPAAPGSMFDHLPWGLDVVTQLNSRRVKLLVDIYHAQLMDGNIVNFLRQHIGKIGHFHAGGVPGRNEIDESQELNYRHIAKTIADLGYRGFISHEWTPSAGQDKAAIIRKCMDIIDV</sequence>
<dbReference type="Pfam" id="PF01261">
    <property type="entry name" value="AP_endonuc_2"/>
    <property type="match status" value="1"/>
</dbReference>
<gene>
    <name evidence="4" type="ORF">SAMN05216552_1004245</name>
</gene>
<name>A0A1I7H0Y1_9BURK</name>
<dbReference type="OrthoDB" id="9786584at2"/>
<dbReference type="GO" id="GO:0016853">
    <property type="term" value="F:isomerase activity"/>
    <property type="evidence" value="ECO:0007669"/>
    <property type="project" value="UniProtKB-KW"/>
</dbReference>
<dbReference type="PANTHER" id="PTHR43489">
    <property type="entry name" value="ISOMERASE"/>
    <property type="match status" value="1"/>
</dbReference>
<dbReference type="Gene3D" id="3.20.20.150">
    <property type="entry name" value="Divalent-metal-dependent TIM barrel enzymes"/>
    <property type="match status" value="1"/>
</dbReference>
<evidence type="ECO:0000259" key="3">
    <source>
        <dbReference type="Pfam" id="PF01261"/>
    </source>
</evidence>
<proteinExistence type="predicted"/>
<reference evidence="5" key="1">
    <citation type="submission" date="2016-10" db="EMBL/GenBank/DDBJ databases">
        <authorList>
            <person name="Varghese N."/>
            <person name="Submissions S."/>
        </authorList>
    </citation>
    <scope>NUCLEOTIDE SEQUENCE [LARGE SCALE GENOMIC DNA]</scope>
    <source>
        <strain evidence="5">CGMCC 1.11014</strain>
    </source>
</reference>
<protein>
    <submittedName>
        <fullName evidence="4">Hydroxypyruvate isomerase</fullName>
    </submittedName>
</protein>
<dbReference type="STRING" id="1035707.SAMN05216552_1004245"/>
<dbReference type="PROSITE" id="PS51318">
    <property type="entry name" value="TAT"/>
    <property type="match status" value="1"/>
</dbReference>
<keyword evidence="5" id="KW-1185">Reference proteome</keyword>
<accession>A0A1I7H0Y1</accession>
<dbReference type="InterPro" id="IPR036237">
    <property type="entry name" value="Xyl_isomerase-like_sf"/>
</dbReference>
<keyword evidence="2" id="KW-0732">Signal</keyword>
<dbReference type="Proteomes" id="UP000199391">
    <property type="component" value="Unassembled WGS sequence"/>
</dbReference>
<evidence type="ECO:0000313" key="4">
    <source>
        <dbReference type="EMBL" id="SFU54292.1"/>
    </source>
</evidence>
<keyword evidence="4" id="KW-0670">Pyruvate</keyword>